<evidence type="ECO:0000256" key="4">
    <source>
        <dbReference type="ARBA" id="ARBA00022777"/>
    </source>
</evidence>
<dbReference type="InterPro" id="IPR050736">
    <property type="entry name" value="Sensor_HK_Regulatory"/>
</dbReference>
<dbReference type="EC" id="2.7.13.3" evidence="2"/>
<dbReference type="SUPFAM" id="SSF55874">
    <property type="entry name" value="ATPase domain of HSP90 chaperone/DNA topoisomerase II/histidine kinase"/>
    <property type="match status" value="1"/>
</dbReference>
<keyword evidence="6" id="KW-1133">Transmembrane helix</keyword>
<dbReference type="SMART" id="SM00388">
    <property type="entry name" value="HisKA"/>
    <property type="match status" value="1"/>
</dbReference>
<dbReference type="InterPro" id="IPR036097">
    <property type="entry name" value="HisK_dim/P_sf"/>
</dbReference>
<dbReference type="CDD" id="cd00082">
    <property type="entry name" value="HisKA"/>
    <property type="match status" value="1"/>
</dbReference>
<dbReference type="RefSeq" id="WP_082669511.1">
    <property type="nucleotide sequence ID" value="NZ_CABKVM010000013.1"/>
</dbReference>
<feature type="domain" description="Histidine kinase" evidence="7">
    <location>
        <begin position="119"/>
        <end position="328"/>
    </location>
</feature>
<keyword evidence="3" id="KW-0808">Transferase</keyword>
<dbReference type="EMBL" id="SLUM01000020">
    <property type="protein sequence ID" value="TCL54737.1"/>
    <property type="molecule type" value="Genomic_DNA"/>
</dbReference>
<dbReference type="Pfam" id="PF00512">
    <property type="entry name" value="HisKA"/>
    <property type="match status" value="1"/>
</dbReference>
<reference evidence="8 9" key="1">
    <citation type="submission" date="2019-03" db="EMBL/GenBank/DDBJ databases">
        <title>Genomic Encyclopedia of Type Strains, Phase IV (KMG-IV): sequencing the most valuable type-strain genomes for metagenomic binning, comparative biology and taxonomic classification.</title>
        <authorList>
            <person name="Goeker M."/>
        </authorList>
    </citation>
    <scope>NUCLEOTIDE SEQUENCE [LARGE SCALE GENOMIC DNA]</scope>
    <source>
        <strain evidence="8 9">DSM 100451</strain>
    </source>
</reference>
<dbReference type="SMART" id="SM00387">
    <property type="entry name" value="HATPase_c"/>
    <property type="match status" value="1"/>
</dbReference>
<dbReference type="PROSITE" id="PS50109">
    <property type="entry name" value="HIS_KIN"/>
    <property type="match status" value="1"/>
</dbReference>
<evidence type="ECO:0000256" key="2">
    <source>
        <dbReference type="ARBA" id="ARBA00012438"/>
    </source>
</evidence>
<evidence type="ECO:0000256" key="1">
    <source>
        <dbReference type="ARBA" id="ARBA00000085"/>
    </source>
</evidence>
<dbReference type="PANTHER" id="PTHR43711">
    <property type="entry name" value="TWO-COMPONENT HISTIDINE KINASE"/>
    <property type="match status" value="1"/>
</dbReference>
<comment type="catalytic activity">
    <reaction evidence="1">
        <text>ATP + protein L-histidine = ADP + protein N-phospho-L-histidine.</text>
        <dbReference type="EC" id="2.7.13.3"/>
    </reaction>
</comment>
<dbReference type="PANTHER" id="PTHR43711:SF1">
    <property type="entry name" value="HISTIDINE KINASE 1"/>
    <property type="match status" value="1"/>
</dbReference>
<dbReference type="STRING" id="1650663.GCA_001486665_00776"/>
<dbReference type="OrthoDB" id="9773956at2"/>
<dbReference type="Gene3D" id="1.10.287.130">
    <property type="match status" value="1"/>
</dbReference>
<dbReference type="Proteomes" id="UP000295184">
    <property type="component" value="Unassembled WGS sequence"/>
</dbReference>
<dbReference type="Pfam" id="PF02518">
    <property type="entry name" value="HATPase_c"/>
    <property type="match status" value="1"/>
</dbReference>
<dbReference type="InterPro" id="IPR036890">
    <property type="entry name" value="HATPase_C_sf"/>
</dbReference>
<feature type="transmembrane region" description="Helical" evidence="6">
    <location>
        <begin position="33"/>
        <end position="52"/>
    </location>
</feature>
<evidence type="ECO:0000313" key="8">
    <source>
        <dbReference type="EMBL" id="TCL54737.1"/>
    </source>
</evidence>
<sequence length="328" mass="35856">MHSREFYRMLAVMLALTGAAAIGQGFAWGVPGIVAALLLGGALTALAAVYTLRRYRRIAQLSEYLAQVYTGGQPPRLSGQTPGELSALQDDLYKITSILQQQASALKADKRFLADSLSDIAHQLRTPLSAILLQCDFLREELPPGEAVEGLAQIETQADRIRWLVESLLRLSRLDAGVVPFEKRELPARQVIQRAAGGLAGLYLKRNVELQVDCPEQLACVCDLEWTAEALANLLKNAAEHTPAGGTVRVEYSPQALYYEFRVQNTGPAILPEDMPHLFERFWRGAAASPGSVGIGLPLARSIARGQQGDVTAENTPEGPLFRLRLFR</sequence>
<dbReference type="SUPFAM" id="SSF47384">
    <property type="entry name" value="Homodimeric domain of signal transducing histidine kinase"/>
    <property type="match status" value="1"/>
</dbReference>
<dbReference type="InterPro" id="IPR005467">
    <property type="entry name" value="His_kinase_dom"/>
</dbReference>
<protein>
    <recommendedName>
        <fullName evidence="2">histidine kinase</fullName>
        <ecNumber evidence="2">2.7.13.3</ecNumber>
    </recommendedName>
</protein>
<dbReference type="GO" id="GO:0000155">
    <property type="term" value="F:phosphorelay sensor kinase activity"/>
    <property type="evidence" value="ECO:0007669"/>
    <property type="project" value="InterPro"/>
</dbReference>
<comment type="caution">
    <text evidence="8">The sequence shown here is derived from an EMBL/GenBank/DDBJ whole genome shotgun (WGS) entry which is preliminary data.</text>
</comment>
<evidence type="ECO:0000256" key="3">
    <source>
        <dbReference type="ARBA" id="ARBA00022679"/>
    </source>
</evidence>
<dbReference type="Gene3D" id="3.30.565.10">
    <property type="entry name" value="Histidine kinase-like ATPase, C-terminal domain"/>
    <property type="match status" value="1"/>
</dbReference>
<dbReference type="InterPro" id="IPR003661">
    <property type="entry name" value="HisK_dim/P_dom"/>
</dbReference>
<dbReference type="InterPro" id="IPR003594">
    <property type="entry name" value="HATPase_dom"/>
</dbReference>
<evidence type="ECO:0000256" key="6">
    <source>
        <dbReference type="SAM" id="Phobius"/>
    </source>
</evidence>
<evidence type="ECO:0000259" key="7">
    <source>
        <dbReference type="PROSITE" id="PS50109"/>
    </source>
</evidence>
<evidence type="ECO:0000313" key="9">
    <source>
        <dbReference type="Proteomes" id="UP000295184"/>
    </source>
</evidence>
<organism evidence="8 9">
    <name type="scientific">Allofournierella massiliensis</name>
    <dbReference type="NCBI Taxonomy" id="1650663"/>
    <lineage>
        <taxon>Bacteria</taxon>
        <taxon>Bacillati</taxon>
        <taxon>Bacillota</taxon>
        <taxon>Clostridia</taxon>
        <taxon>Eubacteriales</taxon>
        <taxon>Oscillospiraceae</taxon>
        <taxon>Allofournierella</taxon>
    </lineage>
</organism>
<dbReference type="AlphaFoldDB" id="A0A4R1QN74"/>
<keyword evidence="4 8" id="KW-0418">Kinase</keyword>
<keyword evidence="6" id="KW-0812">Transmembrane</keyword>
<evidence type="ECO:0000256" key="5">
    <source>
        <dbReference type="ARBA" id="ARBA00023012"/>
    </source>
</evidence>
<gene>
    <name evidence="8" type="ORF">EDD77_12069</name>
</gene>
<name>A0A4R1QN74_9FIRM</name>
<keyword evidence="5" id="KW-0902">Two-component regulatory system</keyword>
<accession>A0A4R1QN74</accession>
<keyword evidence="6" id="KW-0472">Membrane</keyword>
<proteinExistence type="predicted"/>